<dbReference type="InterPro" id="IPR036291">
    <property type="entry name" value="NAD(P)-bd_dom_sf"/>
</dbReference>
<feature type="domain" description="NAD-dependent epimerase/dehydratase" evidence="3">
    <location>
        <begin position="20"/>
        <end position="272"/>
    </location>
</feature>
<keyword evidence="2" id="KW-0812">Transmembrane</keyword>
<name>A0A835HQ01_9MAGN</name>
<dbReference type="GO" id="GO:0016616">
    <property type="term" value="F:oxidoreductase activity, acting on the CH-OH group of donors, NAD or NADP as acceptor"/>
    <property type="evidence" value="ECO:0007669"/>
    <property type="project" value="TreeGrafter"/>
</dbReference>
<dbReference type="FunFam" id="3.40.50.720:FF:000645">
    <property type="entry name" value="Anthocyanidin reductase ((2S)-flavan-3-ol-forming)"/>
    <property type="match status" value="1"/>
</dbReference>
<reference evidence="4 5" key="1">
    <citation type="submission" date="2020-10" db="EMBL/GenBank/DDBJ databases">
        <title>The Coptis chinensis genome and diversification of protoberbering-type alkaloids.</title>
        <authorList>
            <person name="Wang B."/>
            <person name="Shu S."/>
            <person name="Song C."/>
            <person name="Liu Y."/>
        </authorList>
    </citation>
    <scope>NUCLEOTIDE SEQUENCE [LARGE SCALE GENOMIC DNA]</scope>
    <source>
        <strain evidence="4">HL-2020</strain>
        <tissue evidence="4">Leaf</tissue>
    </source>
</reference>
<organism evidence="4 5">
    <name type="scientific">Coptis chinensis</name>
    <dbReference type="NCBI Taxonomy" id="261450"/>
    <lineage>
        <taxon>Eukaryota</taxon>
        <taxon>Viridiplantae</taxon>
        <taxon>Streptophyta</taxon>
        <taxon>Embryophyta</taxon>
        <taxon>Tracheophyta</taxon>
        <taxon>Spermatophyta</taxon>
        <taxon>Magnoliopsida</taxon>
        <taxon>Ranunculales</taxon>
        <taxon>Ranunculaceae</taxon>
        <taxon>Coptidoideae</taxon>
        <taxon>Coptis</taxon>
    </lineage>
</organism>
<evidence type="ECO:0000256" key="1">
    <source>
        <dbReference type="ARBA" id="ARBA00023002"/>
    </source>
</evidence>
<dbReference type="CDD" id="cd08958">
    <property type="entry name" value="FR_SDR_e"/>
    <property type="match status" value="1"/>
</dbReference>
<dbReference type="PANTHER" id="PTHR10366">
    <property type="entry name" value="NAD DEPENDENT EPIMERASE/DEHYDRATASE"/>
    <property type="match status" value="1"/>
</dbReference>
<comment type="caution">
    <text evidence="4">The sequence shown here is derived from an EMBL/GenBank/DDBJ whole genome shotgun (WGS) entry which is preliminary data.</text>
</comment>
<dbReference type="AlphaFoldDB" id="A0A835HQ01"/>
<gene>
    <name evidence="4" type="ORF">IFM89_024855</name>
</gene>
<keyword evidence="2" id="KW-1133">Transmembrane helix</keyword>
<dbReference type="InterPro" id="IPR001509">
    <property type="entry name" value="Epimerase_deHydtase"/>
</dbReference>
<keyword evidence="2" id="KW-0472">Membrane</keyword>
<evidence type="ECO:0000313" key="4">
    <source>
        <dbReference type="EMBL" id="KAF9602088.1"/>
    </source>
</evidence>
<accession>A0A835HQ01</accession>
<dbReference type="Proteomes" id="UP000631114">
    <property type="component" value="Unassembled WGS sequence"/>
</dbReference>
<keyword evidence="5" id="KW-1185">Reference proteome</keyword>
<evidence type="ECO:0000313" key="5">
    <source>
        <dbReference type="Proteomes" id="UP000631114"/>
    </source>
</evidence>
<dbReference type="PANTHER" id="PTHR10366:SF696">
    <property type="entry name" value="OS07G0601900 PROTEIN"/>
    <property type="match status" value="1"/>
</dbReference>
<keyword evidence="1" id="KW-0560">Oxidoreductase</keyword>
<sequence length="352" mass="39192">MDRNSSNFRMEIEKNTKVKVCVTGGAGFIASWLVMKLLAKGYIVHATLRNLDDLSKVGLLKGLPNAEERLKLFKADIYEPDSFQSAIEGCEYVFHAATPMQHNSESTVFKDTTEAAIAGVKSILGSCIKSGTIKRLVYTASVVSVSPMKEDGTGYNGFIDEFCWTPVDHSIVYGDKFFSDYTTSKTLAEKEVLRFNDKEKFGLDVVTLACGLVVGDTVLPHLGQSQEAILSPVLNNTAHFNHLKLLQEMLGSIPLLHIDDVCDAHIFCIEKPLMNGRFICANDYPTLGQVTDYYRQNYPDLTVTTEGVREEQDMRVRGGSTKLTDLGFQYKYDIQKMLDDNVKCARKLGALH</sequence>
<dbReference type="Gene3D" id="3.40.50.720">
    <property type="entry name" value="NAD(P)-binding Rossmann-like Domain"/>
    <property type="match status" value="1"/>
</dbReference>
<feature type="transmembrane region" description="Helical" evidence="2">
    <location>
        <begin position="20"/>
        <end position="39"/>
    </location>
</feature>
<protein>
    <recommendedName>
        <fullName evidence="3">NAD-dependent epimerase/dehydratase domain-containing protein</fullName>
    </recommendedName>
</protein>
<proteinExistence type="predicted"/>
<evidence type="ECO:0000256" key="2">
    <source>
        <dbReference type="SAM" id="Phobius"/>
    </source>
</evidence>
<dbReference type="Pfam" id="PF01370">
    <property type="entry name" value="Epimerase"/>
    <property type="match status" value="1"/>
</dbReference>
<dbReference type="SUPFAM" id="SSF51735">
    <property type="entry name" value="NAD(P)-binding Rossmann-fold domains"/>
    <property type="match status" value="1"/>
</dbReference>
<evidence type="ECO:0000259" key="3">
    <source>
        <dbReference type="Pfam" id="PF01370"/>
    </source>
</evidence>
<dbReference type="OrthoDB" id="2735536at2759"/>
<dbReference type="EMBL" id="JADFTS010000006">
    <property type="protein sequence ID" value="KAF9602088.1"/>
    <property type="molecule type" value="Genomic_DNA"/>
</dbReference>
<dbReference type="InterPro" id="IPR050425">
    <property type="entry name" value="NAD(P)_dehydrat-like"/>
</dbReference>